<gene>
    <name evidence="1" type="ORF">CXB42_05270</name>
</gene>
<reference evidence="1 2" key="1">
    <citation type="submission" date="2017-03" db="EMBL/GenBank/DDBJ databases">
        <authorList>
            <person name="Hulin M.T."/>
        </authorList>
    </citation>
    <scope>NUCLEOTIDE SEQUENCE [LARGE SCALE GENOMIC DNA]</scope>
    <source>
        <strain evidence="1 2">5264</strain>
    </source>
</reference>
<dbReference type="AlphaFoldDB" id="A0AAE5SB69"/>
<accession>A0AAE5SB69</accession>
<dbReference type="EMBL" id="NBAQ01000002">
    <property type="protein sequence ID" value="POQ05712.1"/>
    <property type="molecule type" value="Genomic_DNA"/>
</dbReference>
<dbReference type="Gene3D" id="3.40.50.450">
    <property type="match status" value="1"/>
</dbReference>
<evidence type="ECO:0000313" key="2">
    <source>
        <dbReference type="Proteomes" id="UP000237295"/>
    </source>
</evidence>
<evidence type="ECO:0000313" key="1">
    <source>
        <dbReference type="EMBL" id="POQ05712.1"/>
    </source>
</evidence>
<proteinExistence type="predicted"/>
<dbReference type="Proteomes" id="UP000237295">
    <property type="component" value="Unassembled WGS sequence"/>
</dbReference>
<protein>
    <submittedName>
        <fullName evidence="1">Uncharacterized protein</fullName>
    </submittedName>
</protein>
<name>A0AAE5SB69_PSESY</name>
<organism evidence="1 2">
    <name type="scientific">Pseudomonas syringae pv. syringae</name>
    <dbReference type="NCBI Taxonomy" id="321"/>
    <lineage>
        <taxon>Bacteria</taxon>
        <taxon>Pseudomonadati</taxon>
        <taxon>Pseudomonadota</taxon>
        <taxon>Gammaproteobacteria</taxon>
        <taxon>Pseudomonadales</taxon>
        <taxon>Pseudomonadaceae</taxon>
        <taxon>Pseudomonas</taxon>
        <taxon>Pseudomonas syringae</taxon>
    </lineage>
</organism>
<comment type="caution">
    <text evidence="1">The sequence shown here is derived from an EMBL/GenBank/DDBJ whole genome shotgun (WGS) entry which is preliminary data.</text>
</comment>
<sequence length="224" mass="25065">MAIGDQEFDGKKITYSDLRSHYDDLIREALLKASPNLDIVRADDIYAPGTITTDIVTRIMRSDYVVADVTYPNPNVFYELGLRHASRPGTIIIKDSSGPRTPFDISHLRHIGYEKSLQGLKALAGELSKLFILFENEPLRPDNHFLEMAKLTNFEFQDYRKAQDAHPEVSAMMALIKAPNLMELFVKQQNGEDINPAELMKALASNPETAAPLLMALAEAGVFK</sequence>